<dbReference type="SUPFAM" id="SSF53383">
    <property type="entry name" value="PLP-dependent transferases"/>
    <property type="match status" value="1"/>
</dbReference>
<dbReference type="InterPro" id="IPR015424">
    <property type="entry name" value="PyrdxlP-dep_Trfase"/>
</dbReference>
<keyword evidence="8" id="KW-1185">Reference proteome</keyword>
<dbReference type="EC" id="4.4.1.13" evidence="2"/>
<proteinExistence type="inferred from homology"/>
<evidence type="ECO:0000259" key="6">
    <source>
        <dbReference type="Pfam" id="PF00155"/>
    </source>
</evidence>
<sequence>MDDLHATLDALRETDLRQRRTTKWADVDDDVLPAWIAEMDYPLCPVAREAARAVIERGELGYPLTDDYAAAFADWSAREHGRRPDPALVAPVADVMAGLEAALRALTEPGDGVVLLTPAYPPFLRLLAELDRPLRACPLRDTDEGWAIDFDAVDAALAGGARAVLLCHPHNPTGRVWTPDELRALAALADRRGAAVVSDEVHAPLLADGAGFVPYAATGDLAASHAVTVTSASKAWNIPGLKSAVLLGEEATRHVVDGLPPYERRASVPGLAAAAALWRDDGGWLASVRAYLDRTRDRLRTWVADRPDVRWHPGQAGYLAWLDLRATGLGADPAGILLEKARVRVNPGTDFAPPDSAVGRGFVRFNHATSLPLLDEILTRLDRALG</sequence>
<evidence type="ECO:0000256" key="4">
    <source>
        <dbReference type="ARBA" id="ARBA00023239"/>
    </source>
</evidence>
<keyword evidence="4 7" id="KW-0456">Lyase</keyword>
<dbReference type="RefSeq" id="WP_345601672.1">
    <property type="nucleotide sequence ID" value="NZ_BAABLT010000044.1"/>
</dbReference>
<reference evidence="8" key="1">
    <citation type="journal article" date="2019" name="Int. J. Syst. Evol. Microbiol.">
        <title>The Global Catalogue of Microorganisms (GCM) 10K type strain sequencing project: providing services to taxonomists for standard genome sequencing and annotation.</title>
        <authorList>
            <consortium name="The Broad Institute Genomics Platform"/>
            <consortium name="The Broad Institute Genome Sequencing Center for Infectious Disease"/>
            <person name="Wu L."/>
            <person name="Ma J."/>
        </authorList>
    </citation>
    <scope>NUCLEOTIDE SEQUENCE [LARGE SCALE GENOMIC DNA]</scope>
    <source>
        <strain evidence="8">CCUG 56401</strain>
    </source>
</reference>
<evidence type="ECO:0000256" key="5">
    <source>
        <dbReference type="ARBA" id="ARBA00037974"/>
    </source>
</evidence>
<evidence type="ECO:0000256" key="1">
    <source>
        <dbReference type="ARBA" id="ARBA00001933"/>
    </source>
</evidence>
<evidence type="ECO:0000256" key="2">
    <source>
        <dbReference type="ARBA" id="ARBA00012224"/>
    </source>
</evidence>
<protein>
    <recommendedName>
        <fullName evidence="2">cysteine-S-conjugate beta-lyase</fullName>
        <ecNumber evidence="2">4.4.1.13</ecNumber>
    </recommendedName>
</protein>
<dbReference type="InterPro" id="IPR015422">
    <property type="entry name" value="PyrdxlP-dep_Trfase_small"/>
</dbReference>
<dbReference type="InterPro" id="IPR051798">
    <property type="entry name" value="Class-II_PLP-Dep_Aminotrans"/>
</dbReference>
<keyword evidence="3" id="KW-0663">Pyridoxal phosphate</keyword>
<dbReference type="PANTHER" id="PTHR43525:SF2">
    <property type="entry name" value="CYSTATHIONINE BETA-LYASE-RELATED"/>
    <property type="match status" value="1"/>
</dbReference>
<name>A0ABW3G4B9_9PSEU</name>
<dbReference type="CDD" id="cd00609">
    <property type="entry name" value="AAT_like"/>
    <property type="match status" value="1"/>
</dbReference>
<comment type="cofactor">
    <cofactor evidence="1">
        <name>pyridoxal 5'-phosphate</name>
        <dbReference type="ChEBI" id="CHEBI:597326"/>
    </cofactor>
</comment>
<comment type="caution">
    <text evidence="7">The sequence shown here is derived from an EMBL/GenBank/DDBJ whole genome shotgun (WGS) entry which is preliminary data.</text>
</comment>
<dbReference type="Proteomes" id="UP001597018">
    <property type="component" value="Unassembled WGS sequence"/>
</dbReference>
<dbReference type="Pfam" id="PF00155">
    <property type="entry name" value="Aminotran_1_2"/>
    <property type="match status" value="1"/>
</dbReference>
<feature type="domain" description="Aminotransferase class I/classII large" evidence="6">
    <location>
        <begin position="38"/>
        <end position="380"/>
    </location>
</feature>
<dbReference type="InterPro" id="IPR004839">
    <property type="entry name" value="Aminotransferase_I/II_large"/>
</dbReference>
<dbReference type="Gene3D" id="3.40.640.10">
    <property type="entry name" value="Type I PLP-dependent aspartate aminotransferase-like (Major domain)"/>
    <property type="match status" value="1"/>
</dbReference>
<evidence type="ECO:0000313" key="8">
    <source>
        <dbReference type="Proteomes" id="UP001597018"/>
    </source>
</evidence>
<dbReference type="InterPro" id="IPR015421">
    <property type="entry name" value="PyrdxlP-dep_Trfase_major"/>
</dbReference>
<dbReference type="EMBL" id="JBHTIW010000047">
    <property type="protein sequence ID" value="MFD0923930.1"/>
    <property type="molecule type" value="Genomic_DNA"/>
</dbReference>
<comment type="similarity">
    <text evidence="5">Belongs to the class-II pyridoxal-phosphate-dependent aminotransferase family. MalY/PatB cystathionine beta-lyase subfamily.</text>
</comment>
<evidence type="ECO:0000313" key="7">
    <source>
        <dbReference type="EMBL" id="MFD0923930.1"/>
    </source>
</evidence>
<gene>
    <name evidence="7" type="ORF">ACFQ16_29640</name>
</gene>
<dbReference type="Gene3D" id="3.90.1150.10">
    <property type="entry name" value="Aspartate Aminotransferase, domain 1"/>
    <property type="match status" value="1"/>
</dbReference>
<evidence type="ECO:0000256" key="3">
    <source>
        <dbReference type="ARBA" id="ARBA00022898"/>
    </source>
</evidence>
<dbReference type="PANTHER" id="PTHR43525">
    <property type="entry name" value="PROTEIN MALY"/>
    <property type="match status" value="1"/>
</dbReference>
<organism evidence="7 8">
    <name type="scientific">Saccharopolyspora rosea</name>
    <dbReference type="NCBI Taxonomy" id="524884"/>
    <lineage>
        <taxon>Bacteria</taxon>
        <taxon>Bacillati</taxon>
        <taxon>Actinomycetota</taxon>
        <taxon>Actinomycetes</taxon>
        <taxon>Pseudonocardiales</taxon>
        <taxon>Pseudonocardiaceae</taxon>
        <taxon>Saccharopolyspora</taxon>
    </lineage>
</organism>
<accession>A0ABW3G4B9</accession>
<dbReference type="GO" id="GO:0047804">
    <property type="term" value="F:cysteine-S-conjugate beta-lyase activity"/>
    <property type="evidence" value="ECO:0007669"/>
    <property type="project" value="UniProtKB-EC"/>
</dbReference>